<evidence type="ECO:0000313" key="3">
    <source>
        <dbReference type="Proteomes" id="UP000821853"/>
    </source>
</evidence>
<dbReference type="Proteomes" id="UP000821853">
    <property type="component" value="Chromosome 3"/>
</dbReference>
<gene>
    <name evidence="2" type="ORF">HPB48_011272</name>
</gene>
<keyword evidence="3" id="KW-1185">Reference proteome</keyword>
<dbReference type="AlphaFoldDB" id="A0A9J6G5Y5"/>
<feature type="compositionally biased region" description="Gly residues" evidence="1">
    <location>
        <begin position="53"/>
        <end position="70"/>
    </location>
</feature>
<evidence type="ECO:0000256" key="1">
    <source>
        <dbReference type="SAM" id="MobiDB-lite"/>
    </source>
</evidence>
<name>A0A9J6G5Y5_HAELO</name>
<feature type="region of interest" description="Disordered" evidence="1">
    <location>
        <begin position="205"/>
        <end position="233"/>
    </location>
</feature>
<dbReference type="VEuPathDB" id="VectorBase:HLOH_043332"/>
<protein>
    <submittedName>
        <fullName evidence="2">Uncharacterized protein</fullName>
    </submittedName>
</protein>
<proteinExistence type="predicted"/>
<evidence type="ECO:0000313" key="2">
    <source>
        <dbReference type="EMBL" id="KAH9370105.1"/>
    </source>
</evidence>
<comment type="caution">
    <text evidence="2">The sequence shown here is derived from an EMBL/GenBank/DDBJ whole genome shotgun (WGS) entry which is preliminary data.</text>
</comment>
<organism evidence="2 3">
    <name type="scientific">Haemaphysalis longicornis</name>
    <name type="common">Bush tick</name>
    <dbReference type="NCBI Taxonomy" id="44386"/>
    <lineage>
        <taxon>Eukaryota</taxon>
        <taxon>Metazoa</taxon>
        <taxon>Ecdysozoa</taxon>
        <taxon>Arthropoda</taxon>
        <taxon>Chelicerata</taxon>
        <taxon>Arachnida</taxon>
        <taxon>Acari</taxon>
        <taxon>Parasitiformes</taxon>
        <taxon>Ixodida</taxon>
        <taxon>Ixodoidea</taxon>
        <taxon>Ixodidae</taxon>
        <taxon>Haemaphysalinae</taxon>
        <taxon>Haemaphysalis</taxon>
    </lineage>
</organism>
<dbReference type="OrthoDB" id="6515991at2759"/>
<dbReference type="EMBL" id="JABSTR010000005">
    <property type="protein sequence ID" value="KAH9370105.1"/>
    <property type="molecule type" value="Genomic_DNA"/>
</dbReference>
<feature type="region of interest" description="Disordered" evidence="1">
    <location>
        <begin position="27"/>
        <end position="85"/>
    </location>
</feature>
<sequence>MFCESEAFKDLVVIHWRLQTSQVLGKGGYAGGPPSHDMGGGPPMRGGPAMRGDGPGPRGMPPRGGMGAGGPPAKRGRWEGPNAASSYQDSYYNNGASQDYGNSGGYDEGYGAAPVSRSTYQDPYAAPADMMGNGYQAPGVGVGGNAGGYGDASGGYNTNYAKPPMERGGGDFRSSAPGGYAPPPVAAGGYASSYDGGYGGRQDGYGGARPAADNFSGGAGRARSSLPLGREGAGFLGTGVARAPWAR</sequence>
<accession>A0A9J6G5Y5</accession>
<reference evidence="2 3" key="1">
    <citation type="journal article" date="2020" name="Cell">
        <title>Large-Scale Comparative Analyses of Tick Genomes Elucidate Their Genetic Diversity and Vector Capacities.</title>
        <authorList>
            <consortium name="Tick Genome and Microbiome Consortium (TIGMIC)"/>
            <person name="Jia N."/>
            <person name="Wang J."/>
            <person name="Shi W."/>
            <person name="Du L."/>
            <person name="Sun Y."/>
            <person name="Zhan W."/>
            <person name="Jiang J.F."/>
            <person name="Wang Q."/>
            <person name="Zhang B."/>
            <person name="Ji P."/>
            <person name="Bell-Sakyi L."/>
            <person name="Cui X.M."/>
            <person name="Yuan T.T."/>
            <person name="Jiang B.G."/>
            <person name="Yang W.F."/>
            <person name="Lam T.T."/>
            <person name="Chang Q.C."/>
            <person name="Ding S.J."/>
            <person name="Wang X.J."/>
            <person name="Zhu J.G."/>
            <person name="Ruan X.D."/>
            <person name="Zhao L."/>
            <person name="Wei J.T."/>
            <person name="Ye R.Z."/>
            <person name="Que T.C."/>
            <person name="Du C.H."/>
            <person name="Zhou Y.H."/>
            <person name="Cheng J.X."/>
            <person name="Dai P.F."/>
            <person name="Guo W.B."/>
            <person name="Han X.H."/>
            <person name="Huang E.J."/>
            <person name="Li L.F."/>
            <person name="Wei W."/>
            <person name="Gao Y.C."/>
            <person name="Liu J.Z."/>
            <person name="Shao H.Z."/>
            <person name="Wang X."/>
            <person name="Wang C.C."/>
            <person name="Yang T.C."/>
            <person name="Huo Q.B."/>
            <person name="Li W."/>
            <person name="Chen H.Y."/>
            <person name="Chen S.E."/>
            <person name="Zhou L.G."/>
            <person name="Ni X.B."/>
            <person name="Tian J.H."/>
            <person name="Sheng Y."/>
            <person name="Liu T."/>
            <person name="Pan Y.S."/>
            <person name="Xia L.Y."/>
            <person name="Li J."/>
            <person name="Zhao F."/>
            <person name="Cao W.C."/>
        </authorList>
    </citation>
    <scope>NUCLEOTIDE SEQUENCE [LARGE SCALE GENOMIC DNA]</scope>
    <source>
        <strain evidence="2">HaeL-2018</strain>
    </source>
</reference>